<feature type="domain" description="SKP1 component POZ" evidence="4">
    <location>
        <begin position="8"/>
        <end position="71"/>
    </location>
</feature>
<name>A0ABP1RWN5_9HEXA</name>
<dbReference type="SUPFAM" id="SSF81382">
    <property type="entry name" value="Skp1 dimerisation domain-like"/>
    <property type="match status" value="1"/>
</dbReference>
<dbReference type="Pfam" id="PF03931">
    <property type="entry name" value="Skp1_POZ"/>
    <property type="match status" value="1"/>
</dbReference>
<dbReference type="PIRSF" id="PIRSF028729">
    <property type="entry name" value="E3_ubiquit_lig_SCF_Skp"/>
    <property type="match status" value="1"/>
</dbReference>
<evidence type="ECO:0000259" key="4">
    <source>
        <dbReference type="Pfam" id="PF03931"/>
    </source>
</evidence>
<sequence>MKRPTFSIPIMNSEGEIFELDVQIIRCCTTLKTMLDDLDIFEQEDVNDFVIPLANINAPILRMIIKWLNHEFVQPYWKGITNEMKEWDANFLRVHKETLVKLTVAAHFLGIDRLAEITRNTVAGMIKGKTDDEIQGILNVRTVNTSVELKEIERQILMYME</sequence>
<reference evidence="5 6" key="1">
    <citation type="submission" date="2024-08" db="EMBL/GenBank/DDBJ databases">
        <authorList>
            <person name="Cucini C."/>
            <person name="Frati F."/>
        </authorList>
    </citation>
    <scope>NUCLEOTIDE SEQUENCE [LARGE SCALE GENOMIC DNA]</scope>
</reference>
<dbReference type="SMART" id="SM00512">
    <property type="entry name" value="Skp1"/>
    <property type="match status" value="1"/>
</dbReference>
<keyword evidence="6" id="KW-1185">Reference proteome</keyword>
<evidence type="ECO:0000256" key="2">
    <source>
        <dbReference type="ARBA" id="ARBA00022786"/>
    </source>
</evidence>
<dbReference type="Proteomes" id="UP001642540">
    <property type="component" value="Unassembled WGS sequence"/>
</dbReference>
<comment type="caution">
    <text evidence="5">The sequence shown here is derived from an EMBL/GenBank/DDBJ whole genome shotgun (WGS) entry which is preliminary data.</text>
</comment>
<proteinExistence type="inferred from homology"/>
<dbReference type="InterPro" id="IPR036296">
    <property type="entry name" value="SKP1-like_dim_sf"/>
</dbReference>
<gene>
    <name evidence="5" type="ORF">ODALV1_LOCUS27047</name>
</gene>
<dbReference type="Gene3D" id="3.30.710.10">
    <property type="entry name" value="Potassium Channel Kv1.1, Chain A"/>
    <property type="match status" value="1"/>
</dbReference>
<evidence type="ECO:0000256" key="1">
    <source>
        <dbReference type="ARBA" id="ARBA00009993"/>
    </source>
</evidence>
<evidence type="ECO:0000313" key="5">
    <source>
        <dbReference type="EMBL" id="CAL8137713.1"/>
    </source>
</evidence>
<comment type="pathway">
    <text evidence="3">Protein modification; protein ubiquitination.</text>
</comment>
<dbReference type="EMBL" id="CAXLJM020000119">
    <property type="protein sequence ID" value="CAL8137713.1"/>
    <property type="molecule type" value="Genomic_DNA"/>
</dbReference>
<organism evidence="5 6">
    <name type="scientific">Orchesella dallaii</name>
    <dbReference type="NCBI Taxonomy" id="48710"/>
    <lineage>
        <taxon>Eukaryota</taxon>
        <taxon>Metazoa</taxon>
        <taxon>Ecdysozoa</taxon>
        <taxon>Arthropoda</taxon>
        <taxon>Hexapoda</taxon>
        <taxon>Collembola</taxon>
        <taxon>Entomobryomorpha</taxon>
        <taxon>Entomobryoidea</taxon>
        <taxon>Orchesellidae</taxon>
        <taxon>Orchesellinae</taxon>
        <taxon>Orchesella</taxon>
    </lineage>
</organism>
<dbReference type="InterPro" id="IPR011333">
    <property type="entry name" value="SKP1/BTB/POZ_sf"/>
</dbReference>
<protein>
    <recommendedName>
        <fullName evidence="4">SKP1 component POZ domain-containing protein</fullName>
    </recommendedName>
</protein>
<evidence type="ECO:0000313" key="6">
    <source>
        <dbReference type="Proteomes" id="UP001642540"/>
    </source>
</evidence>
<dbReference type="InterPro" id="IPR001232">
    <property type="entry name" value="SKP1-like"/>
</dbReference>
<dbReference type="InterPro" id="IPR016897">
    <property type="entry name" value="SKP1"/>
</dbReference>
<evidence type="ECO:0000256" key="3">
    <source>
        <dbReference type="PIRNR" id="PIRNR028729"/>
    </source>
</evidence>
<keyword evidence="2 3" id="KW-0833">Ubl conjugation pathway</keyword>
<dbReference type="PANTHER" id="PTHR11165">
    <property type="entry name" value="SKP1"/>
    <property type="match status" value="1"/>
</dbReference>
<comment type="similarity">
    <text evidence="1 3">Belongs to the SKP1 family.</text>
</comment>
<accession>A0ABP1RWN5</accession>
<dbReference type="InterPro" id="IPR016073">
    <property type="entry name" value="Skp1_comp_POZ"/>
</dbReference>
<dbReference type="SUPFAM" id="SSF54695">
    <property type="entry name" value="POZ domain"/>
    <property type="match status" value="1"/>
</dbReference>